<keyword evidence="1" id="KW-0472">Membrane</keyword>
<dbReference type="KEGG" id="cuh:BJN34_02970"/>
<feature type="transmembrane region" description="Helical" evidence="1">
    <location>
        <begin position="93"/>
        <end position="114"/>
    </location>
</feature>
<dbReference type="Proteomes" id="UP000189627">
    <property type="component" value="Chromosome 1"/>
</dbReference>
<evidence type="ECO:0000256" key="1">
    <source>
        <dbReference type="SAM" id="Phobius"/>
    </source>
</evidence>
<evidence type="ECO:0000313" key="2">
    <source>
        <dbReference type="EMBL" id="AQV92853.1"/>
    </source>
</evidence>
<feature type="transmembrane region" description="Helical" evidence="1">
    <location>
        <begin position="62"/>
        <end position="81"/>
    </location>
</feature>
<reference evidence="3" key="1">
    <citation type="submission" date="2017-02" db="EMBL/GenBank/DDBJ databases">
        <title>Complete genome sequence of Cupriavidus necator strain NH9, a 3-chlorobenzoate degrader.</title>
        <authorList>
            <person name="Moriuchi R."/>
            <person name="Dohra H."/>
            <person name="Ogawa N."/>
        </authorList>
    </citation>
    <scope>NUCLEOTIDE SEQUENCE [LARGE SCALE GENOMIC DNA]</scope>
    <source>
        <strain evidence="3">NH9</strain>
    </source>
</reference>
<evidence type="ECO:0008006" key="4">
    <source>
        <dbReference type="Google" id="ProtNLM"/>
    </source>
</evidence>
<dbReference type="RefSeq" id="WP_078195285.1">
    <property type="nucleotide sequence ID" value="NZ_CP017757.2"/>
</dbReference>
<sequence>MHDRHFLTHPPRQAFRIHRQRRIALYAAFGLLLLTGAAWLLLRWLVAEPEVQAPWMAWSMKAHGAAALAAMFLLGSIWSAHIRHAWMRRRNRLAGGLFAAGTALLVMTGYGLYYFNGEDVRSITEWLHWTAGVALGLLFWLHLQLGRRVRRA</sequence>
<keyword evidence="1" id="KW-1133">Transmembrane helix</keyword>
<accession>A0A1U9UJP7</accession>
<proteinExistence type="predicted"/>
<name>A0A1U9UJP7_CUPNE</name>
<dbReference type="AlphaFoldDB" id="A0A1U9UJP7"/>
<feature type="transmembrane region" description="Helical" evidence="1">
    <location>
        <begin position="126"/>
        <end position="143"/>
    </location>
</feature>
<protein>
    <recommendedName>
        <fullName evidence="4">DUF4405 domain-containing protein</fullName>
    </recommendedName>
</protein>
<evidence type="ECO:0000313" key="3">
    <source>
        <dbReference type="Proteomes" id="UP000189627"/>
    </source>
</evidence>
<dbReference type="EMBL" id="CP017757">
    <property type="protein sequence ID" value="AQV92853.1"/>
    <property type="molecule type" value="Genomic_DNA"/>
</dbReference>
<feature type="transmembrane region" description="Helical" evidence="1">
    <location>
        <begin position="23"/>
        <end position="42"/>
    </location>
</feature>
<keyword evidence="1" id="KW-0812">Transmembrane</keyword>
<gene>
    <name evidence="2" type="ORF">BJN34_02970</name>
</gene>
<organism evidence="2 3">
    <name type="scientific">Cupriavidus necator</name>
    <name type="common">Alcaligenes eutrophus</name>
    <name type="synonym">Ralstonia eutropha</name>
    <dbReference type="NCBI Taxonomy" id="106590"/>
    <lineage>
        <taxon>Bacteria</taxon>
        <taxon>Pseudomonadati</taxon>
        <taxon>Pseudomonadota</taxon>
        <taxon>Betaproteobacteria</taxon>
        <taxon>Burkholderiales</taxon>
        <taxon>Burkholderiaceae</taxon>
        <taxon>Cupriavidus</taxon>
    </lineage>
</organism>